<keyword evidence="2" id="KW-1133">Transmembrane helix</keyword>
<protein>
    <submittedName>
        <fullName evidence="3">Uncharacterized protein</fullName>
    </submittedName>
</protein>
<organism evidence="3 4">
    <name type="scientific">Coprinellus micaceus</name>
    <name type="common">Glistening ink-cap mushroom</name>
    <name type="synonym">Coprinus micaceus</name>
    <dbReference type="NCBI Taxonomy" id="71717"/>
    <lineage>
        <taxon>Eukaryota</taxon>
        <taxon>Fungi</taxon>
        <taxon>Dikarya</taxon>
        <taxon>Basidiomycota</taxon>
        <taxon>Agaricomycotina</taxon>
        <taxon>Agaricomycetes</taxon>
        <taxon>Agaricomycetidae</taxon>
        <taxon>Agaricales</taxon>
        <taxon>Agaricineae</taxon>
        <taxon>Psathyrellaceae</taxon>
        <taxon>Coprinellus</taxon>
    </lineage>
</organism>
<keyword evidence="4" id="KW-1185">Reference proteome</keyword>
<accession>A0A4Y7TQ00</accession>
<keyword evidence="2" id="KW-0472">Membrane</keyword>
<feature type="transmembrane region" description="Helical" evidence="2">
    <location>
        <begin position="12"/>
        <end position="36"/>
    </location>
</feature>
<evidence type="ECO:0000256" key="2">
    <source>
        <dbReference type="SAM" id="Phobius"/>
    </source>
</evidence>
<comment type="caution">
    <text evidence="3">The sequence shown here is derived from an EMBL/GenBank/DDBJ whole genome shotgun (WGS) entry which is preliminary data.</text>
</comment>
<gene>
    <name evidence="3" type="ORF">FA13DRAFT_1706508</name>
</gene>
<dbReference type="Proteomes" id="UP000298030">
    <property type="component" value="Unassembled WGS sequence"/>
</dbReference>
<dbReference type="AlphaFoldDB" id="A0A4Y7TQ00"/>
<evidence type="ECO:0000313" key="3">
    <source>
        <dbReference type="EMBL" id="TEB36270.1"/>
    </source>
</evidence>
<feature type="coiled-coil region" evidence="1">
    <location>
        <begin position="153"/>
        <end position="187"/>
    </location>
</feature>
<feature type="coiled-coil region" evidence="1">
    <location>
        <begin position="85"/>
        <end position="125"/>
    </location>
</feature>
<sequence length="251" mass="28143">MTSLLAALSDLLIQLILVSCTVSILGFALFGAYTLLSAYHTKLLELERNKCESKFAKTSAEKGARITALTVEVEGLRQRVLETTKEKEEVEAGRLKREVGFLETEARWRRERDELERALNELAISSRHAADIIELKASIQGMEALCASKDFQIRALVEAREDMETTTERYQDKITELTDKLSEYRRLATAGEANGNYGVFSRQVRVVQRRTRNPYQTGFKRGEVGNRKASRVAGGMAGVLAKNSPRAWVAL</sequence>
<keyword evidence="1" id="KW-0175">Coiled coil</keyword>
<dbReference type="EMBL" id="QPFP01000006">
    <property type="protein sequence ID" value="TEB36270.1"/>
    <property type="molecule type" value="Genomic_DNA"/>
</dbReference>
<name>A0A4Y7TQ00_COPMI</name>
<reference evidence="3 4" key="1">
    <citation type="journal article" date="2019" name="Nat. Ecol. Evol.">
        <title>Megaphylogeny resolves global patterns of mushroom evolution.</title>
        <authorList>
            <person name="Varga T."/>
            <person name="Krizsan K."/>
            <person name="Foldi C."/>
            <person name="Dima B."/>
            <person name="Sanchez-Garcia M."/>
            <person name="Sanchez-Ramirez S."/>
            <person name="Szollosi G.J."/>
            <person name="Szarkandi J.G."/>
            <person name="Papp V."/>
            <person name="Albert L."/>
            <person name="Andreopoulos W."/>
            <person name="Angelini C."/>
            <person name="Antonin V."/>
            <person name="Barry K.W."/>
            <person name="Bougher N.L."/>
            <person name="Buchanan P."/>
            <person name="Buyck B."/>
            <person name="Bense V."/>
            <person name="Catcheside P."/>
            <person name="Chovatia M."/>
            <person name="Cooper J."/>
            <person name="Damon W."/>
            <person name="Desjardin D."/>
            <person name="Finy P."/>
            <person name="Geml J."/>
            <person name="Haridas S."/>
            <person name="Hughes K."/>
            <person name="Justo A."/>
            <person name="Karasinski D."/>
            <person name="Kautmanova I."/>
            <person name="Kiss B."/>
            <person name="Kocsube S."/>
            <person name="Kotiranta H."/>
            <person name="LaButti K.M."/>
            <person name="Lechner B.E."/>
            <person name="Liimatainen K."/>
            <person name="Lipzen A."/>
            <person name="Lukacs Z."/>
            <person name="Mihaltcheva S."/>
            <person name="Morgado L.N."/>
            <person name="Niskanen T."/>
            <person name="Noordeloos M.E."/>
            <person name="Ohm R.A."/>
            <person name="Ortiz-Santana B."/>
            <person name="Ovrebo C."/>
            <person name="Racz N."/>
            <person name="Riley R."/>
            <person name="Savchenko A."/>
            <person name="Shiryaev A."/>
            <person name="Soop K."/>
            <person name="Spirin V."/>
            <person name="Szebenyi C."/>
            <person name="Tomsovsky M."/>
            <person name="Tulloss R.E."/>
            <person name="Uehling J."/>
            <person name="Grigoriev I.V."/>
            <person name="Vagvolgyi C."/>
            <person name="Papp T."/>
            <person name="Martin F.M."/>
            <person name="Miettinen O."/>
            <person name="Hibbett D.S."/>
            <person name="Nagy L.G."/>
        </authorList>
    </citation>
    <scope>NUCLEOTIDE SEQUENCE [LARGE SCALE GENOMIC DNA]</scope>
    <source>
        <strain evidence="3 4">FP101781</strain>
    </source>
</reference>
<evidence type="ECO:0000313" key="4">
    <source>
        <dbReference type="Proteomes" id="UP000298030"/>
    </source>
</evidence>
<keyword evidence="2" id="KW-0812">Transmembrane</keyword>
<proteinExistence type="predicted"/>
<evidence type="ECO:0000256" key="1">
    <source>
        <dbReference type="SAM" id="Coils"/>
    </source>
</evidence>